<evidence type="ECO:0000313" key="2">
    <source>
        <dbReference type="Proteomes" id="UP001234581"/>
    </source>
</evidence>
<evidence type="ECO:0000313" key="1">
    <source>
        <dbReference type="EMBL" id="KAJ8660881.1"/>
    </source>
</evidence>
<dbReference type="Gene3D" id="3.80.10.10">
    <property type="entry name" value="Ribonuclease Inhibitor"/>
    <property type="match status" value="1"/>
</dbReference>
<organism evidence="1 2">
    <name type="scientific">Lichtheimia ornata</name>
    <dbReference type="NCBI Taxonomy" id="688661"/>
    <lineage>
        <taxon>Eukaryota</taxon>
        <taxon>Fungi</taxon>
        <taxon>Fungi incertae sedis</taxon>
        <taxon>Mucoromycota</taxon>
        <taxon>Mucoromycotina</taxon>
        <taxon>Mucoromycetes</taxon>
        <taxon>Mucorales</taxon>
        <taxon>Lichtheimiaceae</taxon>
        <taxon>Lichtheimia</taxon>
    </lineage>
</organism>
<proteinExistence type="predicted"/>
<dbReference type="GeneID" id="83210938"/>
<dbReference type="InterPro" id="IPR032675">
    <property type="entry name" value="LRR_dom_sf"/>
</dbReference>
<protein>
    <submittedName>
        <fullName evidence="1">Uncharacterized protein</fullName>
    </submittedName>
</protein>
<keyword evidence="2" id="KW-1185">Reference proteome</keyword>
<sequence length="213" mass="24154">MMDVLEHQLPSLRRIDVAFHDNVTSGGSRRGGGVLNQMQLLRALRYRCKHTDSLKELQLRLDMECCNKNDLAAILSNVMSIRTLETLAIRRTSGYECDDESDILAFVEGLQFSLPRLKHLELDSFCINSADVIDALSRVRRLGSLTLVNIKMKLDEATLLIKTMGSHLKDLYFVGGDLIDGYLYTGSLQTVARDYAPRCRLHMFYGYSGRYPN</sequence>
<name>A0AAD7VB39_9FUNG</name>
<gene>
    <name evidence="1" type="ORF">O0I10_003525</name>
</gene>
<dbReference type="RefSeq" id="XP_058345794.1">
    <property type="nucleotide sequence ID" value="XM_058483595.1"/>
</dbReference>
<dbReference type="EMBL" id="JARTCD010000011">
    <property type="protein sequence ID" value="KAJ8660881.1"/>
    <property type="molecule type" value="Genomic_DNA"/>
</dbReference>
<dbReference type="AlphaFoldDB" id="A0AAD7VB39"/>
<accession>A0AAD7VB39</accession>
<dbReference type="SUPFAM" id="SSF52047">
    <property type="entry name" value="RNI-like"/>
    <property type="match status" value="1"/>
</dbReference>
<dbReference type="Proteomes" id="UP001234581">
    <property type="component" value="Unassembled WGS sequence"/>
</dbReference>
<comment type="caution">
    <text evidence="1">The sequence shown here is derived from an EMBL/GenBank/DDBJ whole genome shotgun (WGS) entry which is preliminary data.</text>
</comment>
<reference evidence="1 2" key="1">
    <citation type="submission" date="2023-03" db="EMBL/GenBank/DDBJ databases">
        <title>Genome sequence of Lichtheimia ornata CBS 291.66.</title>
        <authorList>
            <person name="Mohabir J.T."/>
            <person name="Shea T.P."/>
            <person name="Kurbessoian T."/>
            <person name="Berby B."/>
            <person name="Fontaine J."/>
            <person name="Livny J."/>
            <person name="Gnirke A."/>
            <person name="Stajich J.E."/>
            <person name="Cuomo C.A."/>
        </authorList>
    </citation>
    <scope>NUCLEOTIDE SEQUENCE [LARGE SCALE GENOMIC DNA]</scope>
    <source>
        <strain evidence="1">CBS 291.66</strain>
    </source>
</reference>